<dbReference type="OrthoDB" id="3006100at2759"/>
<proteinExistence type="predicted"/>
<protein>
    <recommendedName>
        <fullName evidence="3">F-box domain-containing protein</fullName>
    </recommendedName>
</protein>
<keyword evidence="2" id="KW-1185">Reference proteome</keyword>
<gene>
    <name evidence="1" type="ORF">D9611_010737</name>
</gene>
<evidence type="ECO:0008006" key="3">
    <source>
        <dbReference type="Google" id="ProtNLM"/>
    </source>
</evidence>
<evidence type="ECO:0000313" key="2">
    <source>
        <dbReference type="Proteomes" id="UP000541558"/>
    </source>
</evidence>
<name>A0A8H5F209_9AGAR</name>
<accession>A0A8H5F209</accession>
<organism evidence="1 2">
    <name type="scientific">Ephemerocybe angulata</name>
    <dbReference type="NCBI Taxonomy" id="980116"/>
    <lineage>
        <taxon>Eukaryota</taxon>
        <taxon>Fungi</taxon>
        <taxon>Dikarya</taxon>
        <taxon>Basidiomycota</taxon>
        <taxon>Agaricomycotina</taxon>
        <taxon>Agaricomycetes</taxon>
        <taxon>Agaricomycetidae</taxon>
        <taxon>Agaricales</taxon>
        <taxon>Agaricineae</taxon>
        <taxon>Psathyrellaceae</taxon>
        <taxon>Ephemerocybe</taxon>
    </lineage>
</organism>
<dbReference type="Proteomes" id="UP000541558">
    <property type="component" value="Unassembled WGS sequence"/>
</dbReference>
<sequence>MQDCLVTATAASLPSEVLGEIFVRCANADPDAPLVLRAVSRSFHAALHSTPCAWAHLHIHLIDIADNGPANKVAFWFRHVSMALIRVTVNVEVGWGWGARGGARGGVPCYAPPLPPLSRVLLGLREGVGRVGSLEVRAPGEVDVGVVMRGVYPVRAAGYGCWDMGMERPPLEALEIVVAADTPRGVPLLVNGRAEIPYLPRLRTLEVVNYYGLDRYLEYAELGALREMRMEWEVRWRLVNVRGLVKVLGRARGVEKMSLAGKMVREYAGTEYVMPLIEEAEVQNGDEAPTFTYLPKLKELTIRTNAVPVVLSYLVLPRLEKLRLEDLDGKRVGAGVETARAVEGLVRRAGLVGVGDREREREVGGGLKELEVVGVDLGLSPADTWEGESGSESCMGEREEGRAWIALFECLGALEELKVENGAAEVLKLLTPRRVGNGSDMGSLLPSFRRLVRSGALSSGEEVEEEVGVEVTLEMFRELCLGVGQLCLVVDDQVL</sequence>
<evidence type="ECO:0000313" key="1">
    <source>
        <dbReference type="EMBL" id="KAF5320443.1"/>
    </source>
</evidence>
<reference evidence="1 2" key="1">
    <citation type="journal article" date="2020" name="ISME J.">
        <title>Uncovering the hidden diversity of litter-decomposition mechanisms in mushroom-forming fungi.</title>
        <authorList>
            <person name="Floudas D."/>
            <person name="Bentzer J."/>
            <person name="Ahren D."/>
            <person name="Johansson T."/>
            <person name="Persson P."/>
            <person name="Tunlid A."/>
        </authorList>
    </citation>
    <scope>NUCLEOTIDE SEQUENCE [LARGE SCALE GENOMIC DNA]</scope>
    <source>
        <strain evidence="1 2">CBS 175.51</strain>
    </source>
</reference>
<dbReference type="EMBL" id="JAACJK010000169">
    <property type="protein sequence ID" value="KAF5320443.1"/>
    <property type="molecule type" value="Genomic_DNA"/>
</dbReference>
<dbReference type="AlphaFoldDB" id="A0A8H5F209"/>
<comment type="caution">
    <text evidence="1">The sequence shown here is derived from an EMBL/GenBank/DDBJ whole genome shotgun (WGS) entry which is preliminary data.</text>
</comment>